<dbReference type="InterPro" id="IPR030395">
    <property type="entry name" value="GP_PDE_dom"/>
</dbReference>
<evidence type="ECO:0000259" key="1">
    <source>
        <dbReference type="PROSITE" id="PS51704"/>
    </source>
</evidence>
<evidence type="ECO:0000313" key="3">
    <source>
        <dbReference type="Proteomes" id="UP001597187"/>
    </source>
</evidence>
<feature type="domain" description="GP-PDE" evidence="1">
    <location>
        <begin position="22"/>
        <end position="292"/>
    </location>
</feature>
<sequence length="293" mass="31465">MQRGRSTAVPDSTLDTVCSQGADVIAHRGFADVYPENTLTALERAATASDGTATTTVELDVMPCATGEPVVFHDATLDRVTDAPDALAGQAVWETPLETLRSLDVLDSGEPVPLLAEAFEAVPDSVALNVEFKHPGVDPGPTGLLTRDAARTERTRWRPFVERVLDVAADHDHDLLVSSFFEGALAATRAVDPDVAVANVFYRGIEDGFTVADRYDCEAVHPPWNMIYGTPLFNEPYVSGPFDPHDLVARAHEAGRAVNVWTVETAEQVRHLRAAGDDGLVVDDPAVLGGEAR</sequence>
<keyword evidence="3" id="KW-1185">Reference proteome</keyword>
<evidence type="ECO:0000313" key="2">
    <source>
        <dbReference type="EMBL" id="MFD1513765.1"/>
    </source>
</evidence>
<accession>A0ABD6AV47</accession>
<dbReference type="CDD" id="cd08556">
    <property type="entry name" value="GDPD"/>
    <property type="match status" value="1"/>
</dbReference>
<reference evidence="2 3" key="1">
    <citation type="journal article" date="2019" name="Int. J. Syst. Evol. Microbiol.">
        <title>The Global Catalogue of Microorganisms (GCM) 10K type strain sequencing project: providing services to taxonomists for standard genome sequencing and annotation.</title>
        <authorList>
            <consortium name="The Broad Institute Genomics Platform"/>
            <consortium name="The Broad Institute Genome Sequencing Center for Infectious Disease"/>
            <person name="Wu L."/>
            <person name="Ma J."/>
        </authorList>
    </citation>
    <scope>NUCLEOTIDE SEQUENCE [LARGE SCALE GENOMIC DNA]</scope>
    <source>
        <strain evidence="2 3">CGMCC 1.12563</strain>
    </source>
</reference>
<protein>
    <submittedName>
        <fullName evidence="2">Glycerophosphodiester phosphodiesterase</fullName>
    </submittedName>
</protein>
<dbReference type="EMBL" id="JBHUDC010000005">
    <property type="protein sequence ID" value="MFD1513765.1"/>
    <property type="molecule type" value="Genomic_DNA"/>
</dbReference>
<dbReference type="PANTHER" id="PTHR46211:SF14">
    <property type="entry name" value="GLYCEROPHOSPHODIESTER PHOSPHODIESTERASE"/>
    <property type="match status" value="1"/>
</dbReference>
<dbReference type="PANTHER" id="PTHR46211">
    <property type="entry name" value="GLYCEROPHOSPHORYL DIESTER PHOSPHODIESTERASE"/>
    <property type="match status" value="1"/>
</dbReference>
<dbReference type="Gene3D" id="3.20.20.190">
    <property type="entry name" value="Phosphatidylinositol (PI) phosphodiesterase"/>
    <property type="match status" value="1"/>
</dbReference>
<dbReference type="Pfam" id="PF03009">
    <property type="entry name" value="GDPD"/>
    <property type="match status" value="1"/>
</dbReference>
<dbReference type="PROSITE" id="PS51704">
    <property type="entry name" value="GP_PDE"/>
    <property type="match status" value="1"/>
</dbReference>
<dbReference type="AlphaFoldDB" id="A0ABD6AV47"/>
<name>A0ABD6AV47_9EURY</name>
<dbReference type="InterPro" id="IPR017946">
    <property type="entry name" value="PLC-like_Pdiesterase_TIM-brl"/>
</dbReference>
<organism evidence="2 3">
    <name type="scientific">Halomarina rubra</name>
    <dbReference type="NCBI Taxonomy" id="2071873"/>
    <lineage>
        <taxon>Archaea</taxon>
        <taxon>Methanobacteriati</taxon>
        <taxon>Methanobacteriota</taxon>
        <taxon>Stenosarchaea group</taxon>
        <taxon>Halobacteria</taxon>
        <taxon>Halobacteriales</taxon>
        <taxon>Natronomonadaceae</taxon>
        <taxon>Halomarina</taxon>
    </lineage>
</organism>
<comment type="caution">
    <text evidence="2">The sequence shown here is derived from an EMBL/GenBank/DDBJ whole genome shotgun (WGS) entry which is preliminary data.</text>
</comment>
<dbReference type="SUPFAM" id="SSF51695">
    <property type="entry name" value="PLC-like phosphodiesterases"/>
    <property type="match status" value="1"/>
</dbReference>
<dbReference type="Proteomes" id="UP001597187">
    <property type="component" value="Unassembled WGS sequence"/>
</dbReference>
<gene>
    <name evidence="2" type="ORF">ACFSBT_10800</name>
</gene>
<proteinExistence type="predicted"/>
<dbReference type="RefSeq" id="WP_250873735.1">
    <property type="nucleotide sequence ID" value="NZ_JALXFV010000005.1"/>
</dbReference>